<dbReference type="AlphaFoldDB" id="A0A9P0JIR8"/>
<dbReference type="Proteomes" id="UP001152888">
    <property type="component" value="Unassembled WGS sequence"/>
</dbReference>
<proteinExistence type="predicted"/>
<reference evidence="1" key="1">
    <citation type="submission" date="2022-03" db="EMBL/GenBank/DDBJ databases">
        <authorList>
            <person name="Sayadi A."/>
        </authorList>
    </citation>
    <scope>NUCLEOTIDE SEQUENCE</scope>
</reference>
<protein>
    <submittedName>
        <fullName evidence="1">Uncharacterized protein</fullName>
    </submittedName>
</protein>
<keyword evidence="2" id="KW-1185">Reference proteome</keyword>
<dbReference type="EMBL" id="CAKOFQ010006652">
    <property type="protein sequence ID" value="CAH1953876.1"/>
    <property type="molecule type" value="Genomic_DNA"/>
</dbReference>
<comment type="caution">
    <text evidence="1">The sequence shown here is derived from an EMBL/GenBank/DDBJ whole genome shotgun (WGS) entry which is preliminary data.</text>
</comment>
<name>A0A9P0JIR8_ACAOB</name>
<gene>
    <name evidence="1" type="ORF">ACAOBT_LOCUS269</name>
</gene>
<organism evidence="1 2">
    <name type="scientific">Acanthoscelides obtectus</name>
    <name type="common">Bean weevil</name>
    <name type="synonym">Bruchus obtectus</name>
    <dbReference type="NCBI Taxonomy" id="200917"/>
    <lineage>
        <taxon>Eukaryota</taxon>
        <taxon>Metazoa</taxon>
        <taxon>Ecdysozoa</taxon>
        <taxon>Arthropoda</taxon>
        <taxon>Hexapoda</taxon>
        <taxon>Insecta</taxon>
        <taxon>Pterygota</taxon>
        <taxon>Neoptera</taxon>
        <taxon>Endopterygota</taxon>
        <taxon>Coleoptera</taxon>
        <taxon>Polyphaga</taxon>
        <taxon>Cucujiformia</taxon>
        <taxon>Chrysomeloidea</taxon>
        <taxon>Chrysomelidae</taxon>
        <taxon>Bruchinae</taxon>
        <taxon>Bruchini</taxon>
        <taxon>Acanthoscelides</taxon>
    </lineage>
</organism>
<evidence type="ECO:0000313" key="2">
    <source>
        <dbReference type="Proteomes" id="UP001152888"/>
    </source>
</evidence>
<accession>A0A9P0JIR8</accession>
<sequence length="28" mass="3437">MNPQLFQNCLLHSKKFYIRIIIVLDFEL</sequence>
<evidence type="ECO:0000313" key="1">
    <source>
        <dbReference type="EMBL" id="CAH1953876.1"/>
    </source>
</evidence>